<sequence>MERFESPRQHFRWPLAILGVLFILLGIWAMMSPGGALRGIVWAFALGVLFKGIMDIAVWYDMGKAGVDRSTYVLLTGILDILFAILLFANSMFSVIFLSYLFAIWFLVDSIASIAAADFSLHRTFNIVMAVLGIIVGIMMLFNPLVSLFTLAYLVAAYLVIFGVIFLARAF</sequence>
<dbReference type="InterPro" id="IPR052712">
    <property type="entry name" value="Acid_resist_chaperone_HdeD"/>
</dbReference>
<protein>
    <recommendedName>
        <fullName evidence="4">DUF308 domain-containing protein</fullName>
    </recommendedName>
</protein>
<feature type="transmembrane region" description="Helical" evidence="1">
    <location>
        <begin position="148"/>
        <end position="168"/>
    </location>
</feature>
<dbReference type="EMBL" id="KI271585">
    <property type="protein sequence ID" value="ERL65750.1"/>
    <property type="molecule type" value="Genomic_DNA"/>
</dbReference>
<dbReference type="OrthoDB" id="2456403at2"/>
<dbReference type="RefSeq" id="WP_022529102.1">
    <property type="nucleotide sequence ID" value="NZ_KI271585.1"/>
</dbReference>
<evidence type="ECO:0000313" key="3">
    <source>
        <dbReference type="Proteomes" id="UP000030647"/>
    </source>
</evidence>
<dbReference type="HOGENOM" id="CLU_091585_7_0_9"/>
<proteinExistence type="predicted"/>
<dbReference type="GO" id="GO:0005886">
    <property type="term" value="C:plasma membrane"/>
    <property type="evidence" value="ECO:0007669"/>
    <property type="project" value="TreeGrafter"/>
</dbReference>
<feature type="transmembrane region" description="Helical" evidence="1">
    <location>
        <begin position="37"/>
        <end position="60"/>
    </location>
</feature>
<keyword evidence="1" id="KW-0812">Transmembrane</keyword>
<keyword evidence="3" id="KW-1185">Reference proteome</keyword>
<dbReference type="InterPro" id="IPR005325">
    <property type="entry name" value="DUF308_memb"/>
</dbReference>
<keyword evidence="1" id="KW-1133">Transmembrane helix</keyword>
<accession>U4TQM9</accession>
<reference evidence="3" key="1">
    <citation type="journal article" date="2013" name="Genome Announc.">
        <title>Whole-Genome Sequencing of Lactobacillus shenzhenensis Strain LY-73T.</title>
        <authorList>
            <person name="Lin Z."/>
            <person name="Liu Z."/>
            <person name="Yang R."/>
            <person name="Zou Y."/>
            <person name="Wan D."/>
            <person name="Chen J."/>
            <person name="Guo M."/>
            <person name="Zhao J."/>
            <person name="Fang C."/>
            <person name="Yang R."/>
            <person name="Liu F."/>
        </authorList>
    </citation>
    <scope>NUCLEOTIDE SEQUENCE [LARGE SCALE GENOMIC DNA]</scope>
    <source>
        <strain evidence="3">LY-73</strain>
    </source>
</reference>
<dbReference type="PANTHER" id="PTHR34989">
    <property type="entry name" value="PROTEIN HDED"/>
    <property type="match status" value="1"/>
</dbReference>
<evidence type="ECO:0008006" key="4">
    <source>
        <dbReference type="Google" id="ProtNLM"/>
    </source>
</evidence>
<dbReference type="eggNOG" id="COG3247">
    <property type="taxonomic scope" value="Bacteria"/>
</dbReference>
<feature type="transmembrane region" description="Helical" evidence="1">
    <location>
        <begin position="72"/>
        <end position="89"/>
    </location>
</feature>
<evidence type="ECO:0000256" key="1">
    <source>
        <dbReference type="SAM" id="Phobius"/>
    </source>
</evidence>
<dbReference type="STRING" id="1231336.L248_2436"/>
<feature type="transmembrane region" description="Helical" evidence="1">
    <location>
        <begin position="124"/>
        <end position="142"/>
    </location>
</feature>
<gene>
    <name evidence="2" type="ORF">L248_2436</name>
</gene>
<feature type="transmembrane region" description="Helical" evidence="1">
    <location>
        <begin position="95"/>
        <end position="117"/>
    </location>
</feature>
<dbReference type="PANTHER" id="PTHR34989:SF1">
    <property type="entry name" value="PROTEIN HDED"/>
    <property type="match status" value="1"/>
</dbReference>
<name>U4TQM9_9LACO</name>
<dbReference type="Proteomes" id="UP000030647">
    <property type="component" value="Unassembled WGS sequence"/>
</dbReference>
<feature type="transmembrane region" description="Helical" evidence="1">
    <location>
        <begin position="12"/>
        <end position="31"/>
    </location>
</feature>
<organism evidence="2 3">
    <name type="scientific">Schleiferilactobacillus shenzhenensis LY-73</name>
    <dbReference type="NCBI Taxonomy" id="1231336"/>
    <lineage>
        <taxon>Bacteria</taxon>
        <taxon>Bacillati</taxon>
        <taxon>Bacillota</taxon>
        <taxon>Bacilli</taxon>
        <taxon>Lactobacillales</taxon>
        <taxon>Lactobacillaceae</taxon>
        <taxon>Schleiferilactobacillus</taxon>
    </lineage>
</organism>
<keyword evidence="1" id="KW-0472">Membrane</keyword>
<dbReference type="AlphaFoldDB" id="U4TQM9"/>
<evidence type="ECO:0000313" key="2">
    <source>
        <dbReference type="EMBL" id="ERL65750.1"/>
    </source>
</evidence>
<dbReference type="Pfam" id="PF03729">
    <property type="entry name" value="DUF308"/>
    <property type="match status" value="2"/>
</dbReference>